<evidence type="ECO:0000313" key="6">
    <source>
        <dbReference type="Proteomes" id="UP001159428"/>
    </source>
</evidence>
<dbReference type="EMBL" id="CALNXJ010000012">
    <property type="protein sequence ID" value="CAH3111040.1"/>
    <property type="molecule type" value="Genomic_DNA"/>
</dbReference>
<evidence type="ECO:0000313" key="5">
    <source>
        <dbReference type="EMBL" id="CAH3111040.1"/>
    </source>
</evidence>
<reference evidence="5 6" key="1">
    <citation type="submission" date="2022-05" db="EMBL/GenBank/DDBJ databases">
        <authorList>
            <consortium name="Genoscope - CEA"/>
            <person name="William W."/>
        </authorList>
    </citation>
    <scope>NUCLEOTIDE SEQUENCE [LARGE SCALE GENOMIC DNA]</scope>
</reference>
<dbReference type="PANTHER" id="PTHR47187">
    <property type="entry name" value="NFATC2-INTERACTING PROTEIN"/>
    <property type="match status" value="1"/>
</dbReference>
<accession>A0AAU9WHM4</accession>
<evidence type="ECO:0000259" key="4">
    <source>
        <dbReference type="PROSITE" id="PS50053"/>
    </source>
</evidence>
<dbReference type="InterPro" id="IPR000626">
    <property type="entry name" value="Ubiquitin-like_dom"/>
</dbReference>
<dbReference type="SMART" id="SM00213">
    <property type="entry name" value="UBQ"/>
    <property type="match status" value="2"/>
</dbReference>
<feature type="compositionally biased region" description="Basic residues" evidence="3">
    <location>
        <begin position="15"/>
        <end position="24"/>
    </location>
</feature>
<dbReference type="CDD" id="cd01763">
    <property type="entry name" value="Ubl_SUMO_like"/>
    <property type="match status" value="1"/>
</dbReference>
<feature type="compositionally biased region" description="Polar residues" evidence="3">
    <location>
        <begin position="1"/>
        <end position="12"/>
    </location>
</feature>
<feature type="domain" description="Ubiquitin-like" evidence="4">
    <location>
        <begin position="271"/>
        <end position="343"/>
    </location>
</feature>
<dbReference type="AlphaFoldDB" id="A0AAU9WHM4"/>
<dbReference type="PANTHER" id="PTHR47187:SF1">
    <property type="entry name" value="NFATC2-INTERACTING PROTEIN"/>
    <property type="match status" value="1"/>
</dbReference>
<keyword evidence="6" id="KW-1185">Reference proteome</keyword>
<dbReference type="CDD" id="cd17078">
    <property type="entry name" value="Ubl_SLD1_NFATC2ip"/>
    <property type="match status" value="1"/>
</dbReference>
<evidence type="ECO:0000256" key="3">
    <source>
        <dbReference type="SAM" id="MobiDB-lite"/>
    </source>
</evidence>
<dbReference type="InterPro" id="IPR022617">
    <property type="entry name" value="Rad60/SUMO-like_dom"/>
</dbReference>
<gene>
    <name evidence="5" type="ORF">PMEA_00003923</name>
</gene>
<dbReference type="Gene3D" id="3.10.20.90">
    <property type="entry name" value="Phosphatidylinositol 3-kinase Catalytic Subunit, Chain A, domain 1"/>
    <property type="match status" value="2"/>
</dbReference>
<dbReference type="Proteomes" id="UP001159428">
    <property type="component" value="Unassembled WGS sequence"/>
</dbReference>
<proteinExistence type="predicted"/>
<comment type="caution">
    <text evidence="5">The sequence shown here is derived from an EMBL/GenBank/DDBJ whole genome shotgun (WGS) entry which is preliminary data.</text>
</comment>
<feature type="region of interest" description="Disordered" evidence="3">
    <location>
        <begin position="1"/>
        <end position="27"/>
    </location>
</feature>
<comment type="subcellular location">
    <subcellularLocation>
        <location evidence="1">Nucleus</location>
    </subcellularLocation>
</comment>
<protein>
    <recommendedName>
        <fullName evidence="4">Ubiquitin-like domain-containing protein</fullName>
    </recommendedName>
</protein>
<dbReference type="SUPFAM" id="SSF54236">
    <property type="entry name" value="Ubiquitin-like"/>
    <property type="match status" value="2"/>
</dbReference>
<dbReference type="InterPro" id="IPR029071">
    <property type="entry name" value="Ubiquitin-like_domsf"/>
</dbReference>
<keyword evidence="2" id="KW-0539">Nucleus</keyword>
<name>A0AAU9WHM4_9CNID</name>
<dbReference type="InterPro" id="IPR052324">
    <property type="entry name" value="NFATC2-Int_DNA_Repair"/>
</dbReference>
<dbReference type="GO" id="GO:0005634">
    <property type="term" value="C:nucleus"/>
    <property type="evidence" value="ECO:0007669"/>
    <property type="project" value="UniProtKB-SubCell"/>
</dbReference>
<organism evidence="5 6">
    <name type="scientific">Pocillopora meandrina</name>
    <dbReference type="NCBI Taxonomy" id="46732"/>
    <lineage>
        <taxon>Eukaryota</taxon>
        <taxon>Metazoa</taxon>
        <taxon>Cnidaria</taxon>
        <taxon>Anthozoa</taxon>
        <taxon>Hexacorallia</taxon>
        <taxon>Scleractinia</taxon>
        <taxon>Astrocoeniina</taxon>
        <taxon>Pocilloporidae</taxon>
        <taxon>Pocillopora</taxon>
    </lineage>
</organism>
<dbReference type="PROSITE" id="PS50053">
    <property type="entry name" value="UBIQUITIN_2"/>
    <property type="match status" value="1"/>
</dbReference>
<dbReference type="GO" id="GO:0045944">
    <property type="term" value="P:positive regulation of transcription by RNA polymerase II"/>
    <property type="evidence" value="ECO:0007669"/>
    <property type="project" value="TreeGrafter"/>
</dbReference>
<evidence type="ECO:0000256" key="2">
    <source>
        <dbReference type="ARBA" id="ARBA00023242"/>
    </source>
</evidence>
<feature type="region of interest" description="Disordered" evidence="3">
    <location>
        <begin position="41"/>
        <end position="121"/>
    </location>
</feature>
<evidence type="ECO:0000256" key="1">
    <source>
        <dbReference type="ARBA" id="ARBA00004123"/>
    </source>
</evidence>
<dbReference type="Pfam" id="PF11976">
    <property type="entry name" value="Rad60-SLD"/>
    <property type="match status" value="1"/>
</dbReference>
<sequence>MSGNEDQNSKSAVSRPRKVLRKRQSRDDIFSYRGKMALSFKAKQMKLPDSDSSESDDDEAFQRVHSAQYAENECSEVKDSDSDEDNWAIKDKSVEEINSSENDVKETHLTRSPTPPPAWSPELCEATKMRINLRQNKKLRELDNVLDSLKRSTNTSWASPDSHLSNSVICENDSDAFPSPSERDIVVKVRTRSGIKRFTMKAAEPFGKIISQLAQLEGTTEDKIMLSLADINILGYDTPISIHLSVADIIECVVVDKPILTDSEEEDKNSIEIKVQGIEPDSKKAFQILKTDPLEKLMTAYCEYRKLPRSRIKFLFDGEDLKGGETPEQLDMEHEDVIDVRVK</sequence>